<dbReference type="AlphaFoldDB" id="A0A2U1MPI8"/>
<proteinExistence type="predicted"/>
<comment type="caution">
    <text evidence="2">The sequence shown here is derived from an EMBL/GenBank/DDBJ whole genome shotgun (WGS) entry which is preliminary data.</text>
</comment>
<evidence type="ECO:0000259" key="1">
    <source>
        <dbReference type="Pfam" id="PF13966"/>
    </source>
</evidence>
<keyword evidence="2" id="KW-0548">Nucleotidyltransferase</keyword>
<keyword evidence="2" id="KW-0808">Transferase</keyword>
<dbReference type="Proteomes" id="UP000245207">
    <property type="component" value="Unassembled WGS sequence"/>
</dbReference>
<sequence length="184" mass="21032">MVGSLSPLNRLPTRANLTCRGVTIPSSVCLFCGLDEESQLHCFLSCSIIKIIWRKLWSWWRSPLLYNPSLVDILKEKSGFIENKSVENLFHAVCMTFMWHVWKWRNKILHASSDAEAIAIRHEDFPSAQRLSLLWAYNRSSKKVIVSWKNWILNPGELASSSSPWFFLVLGVLYFGVSLSGALS</sequence>
<evidence type="ECO:0000313" key="3">
    <source>
        <dbReference type="Proteomes" id="UP000245207"/>
    </source>
</evidence>
<gene>
    <name evidence="2" type="ORF">CTI12_AA356350</name>
</gene>
<name>A0A2U1MPI8_ARTAN</name>
<dbReference type="GO" id="GO:0003964">
    <property type="term" value="F:RNA-directed DNA polymerase activity"/>
    <property type="evidence" value="ECO:0007669"/>
    <property type="project" value="UniProtKB-KW"/>
</dbReference>
<keyword evidence="2" id="KW-0695">RNA-directed DNA polymerase</keyword>
<dbReference type="EMBL" id="PKPP01004693">
    <property type="protein sequence ID" value="PWA63191.1"/>
    <property type="molecule type" value="Genomic_DNA"/>
</dbReference>
<protein>
    <submittedName>
        <fullName evidence="2">RNA-directed DNA polymerase, eukaryota, Reverse transcriptase zinc-binding domain protein</fullName>
    </submittedName>
</protein>
<feature type="domain" description="Reverse transcriptase zinc-binding" evidence="1">
    <location>
        <begin position="9"/>
        <end position="53"/>
    </location>
</feature>
<evidence type="ECO:0000313" key="2">
    <source>
        <dbReference type="EMBL" id="PWA63191.1"/>
    </source>
</evidence>
<accession>A0A2U1MPI8</accession>
<keyword evidence="3" id="KW-1185">Reference proteome</keyword>
<dbReference type="Pfam" id="PF13966">
    <property type="entry name" value="zf-RVT"/>
    <property type="match status" value="1"/>
</dbReference>
<organism evidence="2 3">
    <name type="scientific">Artemisia annua</name>
    <name type="common">Sweet wormwood</name>
    <dbReference type="NCBI Taxonomy" id="35608"/>
    <lineage>
        <taxon>Eukaryota</taxon>
        <taxon>Viridiplantae</taxon>
        <taxon>Streptophyta</taxon>
        <taxon>Embryophyta</taxon>
        <taxon>Tracheophyta</taxon>
        <taxon>Spermatophyta</taxon>
        <taxon>Magnoliopsida</taxon>
        <taxon>eudicotyledons</taxon>
        <taxon>Gunneridae</taxon>
        <taxon>Pentapetalae</taxon>
        <taxon>asterids</taxon>
        <taxon>campanulids</taxon>
        <taxon>Asterales</taxon>
        <taxon>Asteraceae</taxon>
        <taxon>Asteroideae</taxon>
        <taxon>Anthemideae</taxon>
        <taxon>Artemisiinae</taxon>
        <taxon>Artemisia</taxon>
    </lineage>
</organism>
<dbReference type="InterPro" id="IPR026960">
    <property type="entry name" value="RVT-Znf"/>
</dbReference>
<reference evidence="2 3" key="1">
    <citation type="journal article" date="2018" name="Mol. Plant">
        <title>The genome of Artemisia annua provides insight into the evolution of Asteraceae family and artemisinin biosynthesis.</title>
        <authorList>
            <person name="Shen Q."/>
            <person name="Zhang L."/>
            <person name="Liao Z."/>
            <person name="Wang S."/>
            <person name="Yan T."/>
            <person name="Shi P."/>
            <person name="Liu M."/>
            <person name="Fu X."/>
            <person name="Pan Q."/>
            <person name="Wang Y."/>
            <person name="Lv Z."/>
            <person name="Lu X."/>
            <person name="Zhang F."/>
            <person name="Jiang W."/>
            <person name="Ma Y."/>
            <person name="Chen M."/>
            <person name="Hao X."/>
            <person name="Li L."/>
            <person name="Tang Y."/>
            <person name="Lv G."/>
            <person name="Zhou Y."/>
            <person name="Sun X."/>
            <person name="Brodelius P.E."/>
            <person name="Rose J.K.C."/>
            <person name="Tang K."/>
        </authorList>
    </citation>
    <scope>NUCLEOTIDE SEQUENCE [LARGE SCALE GENOMIC DNA]</scope>
    <source>
        <strain evidence="3">cv. Huhao1</strain>
        <tissue evidence="2">Leaf</tissue>
    </source>
</reference>